<evidence type="ECO:0000313" key="3">
    <source>
        <dbReference type="Proteomes" id="UP000886595"/>
    </source>
</evidence>
<evidence type="ECO:0000313" key="2">
    <source>
        <dbReference type="EMBL" id="KAG2312923.1"/>
    </source>
</evidence>
<dbReference type="EMBL" id="JAAMPC010000005">
    <property type="protein sequence ID" value="KAG2312923.1"/>
    <property type="molecule type" value="Genomic_DNA"/>
</dbReference>
<name>A0A8X8AVU0_BRACI</name>
<gene>
    <name evidence="2" type="ORF">Bca52824_024480</name>
</gene>
<dbReference type="PANTHER" id="PTHR31900:SF34">
    <property type="entry name" value="EMB|CAB62440.1-RELATED"/>
    <property type="match status" value="1"/>
</dbReference>
<dbReference type="OrthoDB" id="1113079at2759"/>
<dbReference type="InterPro" id="IPR006566">
    <property type="entry name" value="FBD"/>
</dbReference>
<dbReference type="Pfam" id="PF08387">
    <property type="entry name" value="FBD"/>
    <property type="match status" value="1"/>
</dbReference>
<sequence>MKSFSICDISGDSCSIEDMPFLENAHIDIESYADDKFLNSISSVLALHLYLSDAMVMRCGTITLSRLIKLSIRPCGPDWMTSLLLLLGNTPKLKEFLVDYDYSYKTEDLRYSWNEPSSVPGCLSSSQLEIFEWRDYGHKIEEIKFLTYILANSKCLKTVTISLRPTIDLEDQEWIIEELNDIPRVSTASHLLINCKFYGSSSNL</sequence>
<dbReference type="AlphaFoldDB" id="A0A8X8AVU0"/>
<evidence type="ECO:0000259" key="1">
    <source>
        <dbReference type="SMART" id="SM00579"/>
    </source>
</evidence>
<feature type="domain" description="FBD" evidence="1">
    <location>
        <begin position="121"/>
        <end position="194"/>
    </location>
</feature>
<dbReference type="PANTHER" id="PTHR31900">
    <property type="entry name" value="F-BOX/RNI SUPERFAMILY PROTEIN-RELATED"/>
    <property type="match status" value="1"/>
</dbReference>
<dbReference type="Proteomes" id="UP000886595">
    <property type="component" value="Unassembled WGS sequence"/>
</dbReference>
<comment type="caution">
    <text evidence="2">The sequence shown here is derived from an EMBL/GenBank/DDBJ whole genome shotgun (WGS) entry which is preliminary data.</text>
</comment>
<proteinExistence type="predicted"/>
<reference evidence="2 3" key="1">
    <citation type="submission" date="2020-02" db="EMBL/GenBank/DDBJ databases">
        <authorList>
            <person name="Ma Q."/>
            <person name="Huang Y."/>
            <person name="Song X."/>
            <person name="Pei D."/>
        </authorList>
    </citation>
    <scope>NUCLEOTIDE SEQUENCE [LARGE SCALE GENOMIC DNA]</scope>
    <source>
        <strain evidence="2">Sxm20200214</strain>
        <tissue evidence="2">Leaf</tissue>
    </source>
</reference>
<keyword evidence="3" id="KW-1185">Reference proteome</keyword>
<dbReference type="SMART" id="SM00579">
    <property type="entry name" value="FBD"/>
    <property type="match status" value="1"/>
</dbReference>
<protein>
    <recommendedName>
        <fullName evidence="1">FBD domain-containing protein</fullName>
    </recommendedName>
</protein>
<accession>A0A8X8AVU0</accession>
<organism evidence="2 3">
    <name type="scientific">Brassica carinata</name>
    <name type="common">Ethiopian mustard</name>
    <name type="synonym">Abyssinian cabbage</name>
    <dbReference type="NCBI Taxonomy" id="52824"/>
    <lineage>
        <taxon>Eukaryota</taxon>
        <taxon>Viridiplantae</taxon>
        <taxon>Streptophyta</taxon>
        <taxon>Embryophyta</taxon>
        <taxon>Tracheophyta</taxon>
        <taxon>Spermatophyta</taxon>
        <taxon>Magnoliopsida</taxon>
        <taxon>eudicotyledons</taxon>
        <taxon>Gunneridae</taxon>
        <taxon>Pentapetalae</taxon>
        <taxon>rosids</taxon>
        <taxon>malvids</taxon>
        <taxon>Brassicales</taxon>
        <taxon>Brassicaceae</taxon>
        <taxon>Brassiceae</taxon>
        <taxon>Brassica</taxon>
    </lineage>
</organism>
<dbReference type="InterPro" id="IPR050232">
    <property type="entry name" value="FBL13/AtMIF1-like"/>
</dbReference>